<feature type="coiled-coil region" evidence="1">
    <location>
        <begin position="20"/>
        <end position="75"/>
    </location>
</feature>
<dbReference type="AlphaFoldDB" id="A0A1V9YGN1"/>
<accession>A0A1V9YGN1</accession>
<gene>
    <name evidence="2" type="ORF">ACHHYP_12644</name>
</gene>
<comment type="caution">
    <text evidence="2">The sequence shown here is derived from an EMBL/GenBank/DDBJ whole genome shotgun (WGS) entry which is preliminary data.</text>
</comment>
<protein>
    <submittedName>
        <fullName evidence="2">Uncharacterized protein</fullName>
    </submittedName>
</protein>
<dbReference type="OrthoDB" id="2020852at2759"/>
<organism evidence="2 3">
    <name type="scientific">Achlya hypogyna</name>
    <name type="common">Oomycete</name>
    <name type="synonym">Protoachlya hypogyna</name>
    <dbReference type="NCBI Taxonomy" id="1202772"/>
    <lineage>
        <taxon>Eukaryota</taxon>
        <taxon>Sar</taxon>
        <taxon>Stramenopiles</taxon>
        <taxon>Oomycota</taxon>
        <taxon>Saprolegniomycetes</taxon>
        <taxon>Saprolegniales</taxon>
        <taxon>Achlyaceae</taxon>
        <taxon>Achlya</taxon>
    </lineage>
</organism>
<feature type="coiled-coil region" evidence="1">
    <location>
        <begin position="100"/>
        <end position="169"/>
    </location>
</feature>
<reference evidence="2 3" key="1">
    <citation type="journal article" date="2014" name="Genome Biol. Evol.">
        <title>The secreted proteins of Achlya hypogyna and Thraustotheca clavata identify the ancestral oomycete secretome and reveal gene acquisitions by horizontal gene transfer.</title>
        <authorList>
            <person name="Misner I."/>
            <person name="Blouin N."/>
            <person name="Leonard G."/>
            <person name="Richards T.A."/>
            <person name="Lane C.E."/>
        </authorList>
    </citation>
    <scope>NUCLEOTIDE SEQUENCE [LARGE SCALE GENOMIC DNA]</scope>
    <source>
        <strain evidence="2 3">ATCC 48635</strain>
    </source>
</reference>
<name>A0A1V9YGN1_ACHHY</name>
<dbReference type="Proteomes" id="UP000243579">
    <property type="component" value="Unassembled WGS sequence"/>
</dbReference>
<evidence type="ECO:0000256" key="1">
    <source>
        <dbReference type="SAM" id="Coils"/>
    </source>
</evidence>
<evidence type="ECO:0000313" key="2">
    <source>
        <dbReference type="EMBL" id="OQR84850.1"/>
    </source>
</evidence>
<keyword evidence="1" id="KW-0175">Coiled coil</keyword>
<dbReference type="EMBL" id="JNBR01001832">
    <property type="protein sequence ID" value="OQR84850.1"/>
    <property type="molecule type" value="Genomic_DNA"/>
</dbReference>
<dbReference type="Gene3D" id="1.10.287.1490">
    <property type="match status" value="1"/>
</dbReference>
<keyword evidence="3" id="KW-1185">Reference proteome</keyword>
<sequence>MSSLVNQQPDAGLIHHHVAMDLSRADIPALQQKIAQAKQELADGYAKIDSLQTQNGAARAKIEQLEKDADSVTQLTTEAEIGRRKLQRRLSDVGGHENTLMVLMAALADTKAEIARLRNEKTILASNRKDIEKEIAGLHVAVAKSMATSEELKQEIASVNGKRHETELKLRQIATFLSTNT</sequence>
<evidence type="ECO:0000313" key="3">
    <source>
        <dbReference type="Proteomes" id="UP000243579"/>
    </source>
</evidence>
<proteinExistence type="predicted"/>